<dbReference type="GO" id="GO:0016491">
    <property type="term" value="F:oxidoreductase activity"/>
    <property type="evidence" value="ECO:0007669"/>
    <property type="project" value="InterPro"/>
</dbReference>
<comment type="caution">
    <text evidence="2">The sequence shown here is derived from an EMBL/GenBank/DDBJ whole genome shotgun (WGS) entry which is preliminary data.</text>
</comment>
<name>A0A292YCE4_9BACT</name>
<dbReference type="PANTHER" id="PTHR43755:SF1">
    <property type="entry name" value="FAD-DEPENDENT PYRIDINE NUCLEOTIDE-DISULPHIDE OXIDOREDUCTASE"/>
    <property type="match status" value="1"/>
</dbReference>
<sequence length="488" mass="54172">MKPKVVVLGAGISGHTAVLNLKRKLKNKAEIIVVSPNSKYQWVPSNIWVGTGYMKPEQVYFELKPVYDRFGVEFKQAKALSIHPEGDAGENKPYVTIEYASGSRAGEREKVYYDFLINATGPKLNFSATPGLGPDTGYTVSVCSYDHAAHAWSELQKVIEKAKKGKKQKVLIGLGHGGCTCQGAAVEYAMNVASLVYDLDLMDYIDVTYITNEMDLGDLGLGGAYVKNNGYITHTNNIIRSMFSEYGVDWIKRASVYKVESGKVYYETYEGEEKIVEYDFAMLIPPFSGVGITAVGPNGEDYTDKLFKPNGLMIVDANYSSASKPYHEWSGEDWPKKLQNPTYENIFAVGIAFAPPHPISMPNKTKSGRPLTPAPPRTGMPSAVMAHATALNIAEWILEGKPSFKHKASMAEIASICVVSINYGFRGIAGSMSVYPTIPDFKKYPDFGRDIKYTIGEVGSAGHWFKWLMHYLFLYKAKVKPFWWLIPD</sequence>
<dbReference type="Pfam" id="PF07992">
    <property type="entry name" value="Pyr_redox_2"/>
    <property type="match status" value="1"/>
</dbReference>
<proteinExistence type="predicted"/>
<feature type="domain" description="FAD/NAD(P)-binding" evidence="1">
    <location>
        <begin position="4"/>
        <end position="197"/>
    </location>
</feature>
<dbReference type="OrthoDB" id="9802771at2"/>
<accession>A0A292YCE4</accession>
<dbReference type="AlphaFoldDB" id="A0A292YCE4"/>
<dbReference type="Gene3D" id="3.50.50.100">
    <property type="match status" value="1"/>
</dbReference>
<dbReference type="InterPro" id="IPR023753">
    <property type="entry name" value="FAD/NAD-binding_dom"/>
</dbReference>
<dbReference type="PANTHER" id="PTHR43755">
    <property type="match status" value="1"/>
</dbReference>
<dbReference type="RefSeq" id="WP_096258292.1">
    <property type="nucleotide sequence ID" value="NZ_BDME01000001.1"/>
</dbReference>
<evidence type="ECO:0000313" key="2">
    <source>
        <dbReference type="EMBL" id="GAX87141.1"/>
    </source>
</evidence>
<dbReference type="InterPro" id="IPR052541">
    <property type="entry name" value="SQRD"/>
</dbReference>
<gene>
    <name evidence="2" type="ORF">LNAT_P0436</name>
</gene>
<organism evidence="2 3">
    <name type="scientific">Lebetimonas natsushimae</name>
    <dbReference type="NCBI Taxonomy" id="1936991"/>
    <lineage>
        <taxon>Bacteria</taxon>
        <taxon>Pseudomonadati</taxon>
        <taxon>Campylobacterota</taxon>
        <taxon>Epsilonproteobacteria</taxon>
        <taxon>Nautiliales</taxon>
        <taxon>Nautiliaceae</taxon>
        <taxon>Lebetimonas</taxon>
    </lineage>
</organism>
<evidence type="ECO:0000259" key="1">
    <source>
        <dbReference type="Pfam" id="PF07992"/>
    </source>
</evidence>
<dbReference type="Proteomes" id="UP000217944">
    <property type="component" value="Unassembled WGS sequence"/>
</dbReference>
<protein>
    <submittedName>
        <fullName evidence="2">Sulfide:quinone oxidoreductase</fullName>
    </submittedName>
</protein>
<reference evidence="2 3" key="1">
    <citation type="journal article" date="2017" name="Syst. Appl. Microbiol.">
        <title>Lebetimonas natsushimae sp. nov., a novel strictly anaerobic, moderately thermophilic chemoautotroph isolated from a deep-sea hydrothermal vent polychaete nest in the Mid-Okinawa Trough.</title>
        <authorList>
            <person name="Nagata R."/>
            <person name="Takaki Y."/>
            <person name="Tame A."/>
            <person name="Nunoura T."/>
            <person name="Muto H."/>
            <person name="Mino S."/>
            <person name="Sawayama S."/>
            <person name="Takai K."/>
            <person name="Nakagawa S."/>
        </authorList>
    </citation>
    <scope>NUCLEOTIDE SEQUENCE [LARGE SCALE GENOMIC DNA]</scope>
    <source>
        <strain evidence="2 3">HS1857</strain>
    </source>
</reference>
<evidence type="ECO:0000313" key="3">
    <source>
        <dbReference type="Proteomes" id="UP000217944"/>
    </source>
</evidence>
<dbReference type="EMBL" id="BDME01000001">
    <property type="protein sequence ID" value="GAX87141.1"/>
    <property type="molecule type" value="Genomic_DNA"/>
</dbReference>
<dbReference type="SUPFAM" id="SSF51905">
    <property type="entry name" value="FAD/NAD(P)-binding domain"/>
    <property type="match status" value="2"/>
</dbReference>
<keyword evidence="3" id="KW-1185">Reference proteome</keyword>
<dbReference type="InterPro" id="IPR036188">
    <property type="entry name" value="FAD/NAD-bd_sf"/>
</dbReference>